<keyword evidence="2" id="KW-1185">Reference proteome</keyword>
<dbReference type="EMBL" id="CP024923">
    <property type="protein sequence ID" value="ATY31554.1"/>
    <property type="molecule type" value="Genomic_DNA"/>
</dbReference>
<evidence type="ECO:0008006" key="3">
    <source>
        <dbReference type="Google" id="ProtNLM"/>
    </source>
</evidence>
<reference evidence="1 2" key="1">
    <citation type="submission" date="2017-11" db="EMBL/GenBank/DDBJ databases">
        <title>Complete genome sequence of Sphingomonas sp. Strain Cra20, a psychrotolerant potential plant growth promoting rhizobacteria.</title>
        <authorList>
            <person name="Luo Y."/>
        </authorList>
    </citation>
    <scope>NUCLEOTIDE SEQUENCE [LARGE SCALE GENOMIC DNA]</scope>
    <source>
        <strain evidence="1 2">Cra20</strain>
    </source>
</reference>
<accession>A0A2K8MF12</accession>
<dbReference type="InterPro" id="IPR015018">
    <property type="entry name" value="DUF1905"/>
</dbReference>
<name>A0A2K8MF12_9SPHN</name>
<dbReference type="InterPro" id="IPR037079">
    <property type="entry name" value="AF2212/PG0164-like_sf"/>
</dbReference>
<proteinExistence type="predicted"/>
<sequence length="167" mass="18919">MFPVHFDGLIEIRGINPLVFVSAERANEIRPGWRRPMPVLVQLNGKPTPAWRINMMPAGDGSFFLYLDGRLRKQAEVDVGDMVAVSVHFDSDYRTGPQHAMHPAFAAGLESSPDIKARWEALAPSLQKEVLRYLANLKSDAARTRNVERVMRVLAGAKERFMARYWN</sequence>
<evidence type="ECO:0000313" key="1">
    <source>
        <dbReference type="EMBL" id="ATY31554.1"/>
    </source>
</evidence>
<protein>
    <recommendedName>
        <fullName evidence="3">DUF1905 domain-containing protein</fullName>
    </recommendedName>
</protein>
<organism evidence="1 2">
    <name type="scientific">Sphingomonas psychrotolerans</name>
    <dbReference type="NCBI Taxonomy" id="1327635"/>
    <lineage>
        <taxon>Bacteria</taxon>
        <taxon>Pseudomonadati</taxon>
        <taxon>Pseudomonadota</taxon>
        <taxon>Alphaproteobacteria</taxon>
        <taxon>Sphingomonadales</taxon>
        <taxon>Sphingomonadaceae</taxon>
        <taxon>Sphingomonas</taxon>
    </lineage>
</organism>
<dbReference type="Gene3D" id="2.40.30.100">
    <property type="entry name" value="AF2212/PG0164-like"/>
    <property type="match status" value="1"/>
</dbReference>
<dbReference type="KEGG" id="sphc:CVN68_05830"/>
<dbReference type="AlphaFoldDB" id="A0A2K8MF12"/>
<dbReference type="Pfam" id="PF08922">
    <property type="entry name" value="DUF1905"/>
    <property type="match status" value="1"/>
</dbReference>
<dbReference type="Pfam" id="PF13376">
    <property type="entry name" value="OmdA"/>
    <property type="match status" value="1"/>
</dbReference>
<dbReference type="Proteomes" id="UP000229081">
    <property type="component" value="Chromosome"/>
</dbReference>
<dbReference type="SUPFAM" id="SSF141694">
    <property type="entry name" value="AF2212/PG0164-like"/>
    <property type="match status" value="1"/>
</dbReference>
<evidence type="ECO:0000313" key="2">
    <source>
        <dbReference type="Proteomes" id="UP000229081"/>
    </source>
</evidence>
<gene>
    <name evidence="1" type="ORF">CVN68_05830</name>
</gene>